<reference evidence="2" key="2">
    <citation type="journal article" date="2023" name="IMA Fungus">
        <title>Comparative genomic study of the Penicillium genus elucidates a diverse pangenome and 15 lateral gene transfer events.</title>
        <authorList>
            <person name="Petersen C."/>
            <person name="Sorensen T."/>
            <person name="Nielsen M.R."/>
            <person name="Sondergaard T.E."/>
            <person name="Sorensen J.L."/>
            <person name="Fitzpatrick D.A."/>
            <person name="Frisvad J.C."/>
            <person name="Nielsen K.L."/>
        </authorList>
    </citation>
    <scope>NUCLEOTIDE SEQUENCE</scope>
    <source>
        <strain evidence="2">IBT 21917</strain>
    </source>
</reference>
<dbReference type="EMBL" id="JAPQKO010000003">
    <property type="protein sequence ID" value="KAJ5173234.1"/>
    <property type="molecule type" value="Genomic_DNA"/>
</dbReference>
<keyword evidence="3" id="KW-1185">Reference proteome</keyword>
<evidence type="ECO:0000256" key="1">
    <source>
        <dbReference type="SAM" id="MobiDB-lite"/>
    </source>
</evidence>
<dbReference type="AlphaFoldDB" id="A0A9W9IA57"/>
<dbReference type="Proteomes" id="UP001146351">
    <property type="component" value="Unassembled WGS sequence"/>
</dbReference>
<organism evidence="2 3">
    <name type="scientific">Penicillium capsulatum</name>
    <dbReference type="NCBI Taxonomy" id="69766"/>
    <lineage>
        <taxon>Eukaryota</taxon>
        <taxon>Fungi</taxon>
        <taxon>Dikarya</taxon>
        <taxon>Ascomycota</taxon>
        <taxon>Pezizomycotina</taxon>
        <taxon>Eurotiomycetes</taxon>
        <taxon>Eurotiomycetidae</taxon>
        <taxon>Eurotiales</taxon>
        <taxon>Aspergillaceae</taxon>
        <taxon>Penicillium</taxon>
    </lineage>
</organism>
<feature type="compositionally biased region" description="Polar residues" evidence="1">
    <location>
        <begin position="1"/>
        <end position="17"/>
    </location>
</feature>
<evidence type="ECO:0000313" key="3">
    <source>
        <dbReference type="Proteomes" id="UP001146351"/>
    </source>
</evidence>
<dbReference type="OrthoDB" id="4755622at2759"/>
<name>A0A9W9IA57_9EURO</name>
<reference evidence="2" key="1">
    <citation type="submission" date="2022-11" db="EMBL/GenBank/DDBJ databases">
        <authorList>
            <person name="Petersen C."/>
        </authorList>
    </citation>
    <scope>NUCLEOTIDE SEQUENCE</scope>
    <source>
        <strain evidence="2">IBT 21917</strain>
    </source>
</reference>
<comment type="caution">
    <text evidence="2">The sequence shown here is derived from an EMBL/GenBank/DDBJ whole genome shotgun (WGS) entry which is preliminary data.</text>
</comment>
<feature type="region of interest" description="Disordered" evidence="1">
    <location>
        <begin position="1"/>
        <end position="50"/>
    </location>
</feature>
<feature type="compositionally biased region" description="Low complexity" evidence="1">
    <location>
        <begin position="140"/>
        <end position="150"/>
    </location>
</feature>
<gene>
    <name evidence="2" type="ORF">N7492_005827</name>
</gene>
<protein>
    <submittedName>
        <fullName evidence="2">Uncharacterized protein</fullName>
    </submittedName>
</protein>
<feature type="compositionally biased region" description="Basic and acidic residues" evidence="1">
    <location>
        <begin position="154"/>
        <end position="167"/>
    </location>
</feature>
<proteinExistence type="predicted"/>
<accession>A0A9W9IA57</accession>
<feature type="region of interest" description="Disordered" evidence="1">
    <location>
        <begin position="134"/>
        <end position="203"/>
    </location>
</feature>
<evidence type="ECO:0000313" key="2">
    <source>
        <dbReference type="EMBL" id="KAJ5173234.1"/>
    </source>
</evidence>
<sequence length="203" mass="22215">MSSSPEEVQPTPGTSPQELYYEQTRPEPSSPSPAPTRPTHLSRHAPTIPARAPTIRIVQFLDVTAHTAKCDDCDRRNREGMIRCCICGWQCCRNCQNSRGGSRTHRSFQSIHVASQAEADEADQNVAANALVRMNKGPATTPSSRTTRSPLLQRARDASIDGNRESDETVSVSEDSADDLGLWKFGGGRRNPPRGARPEGYAD</sequence>